<dbReference type="CDD" id="cd09155">
    <property type="entry name" value="PLDc_PaCLS_like_1"/>
    <property type="match status" value="1"/>
</dbReference>
<evidence type="ECO:0000256" key="2">
    <source>
        <dbReference type="ARBA" id="ARBA00022475"/>
    </source>
</evidence>
<evidence type="ECO:0000256" key="7">
    <source>
        <dbReference type="ARBA" id="ARBA00022989"/>
    </source>
</evidence>
<evidence type="ECO:0000313" key="15">
    <source>
        <dbReference type="Proteomes" id="UP000501812"/>
    </source>
</evidence>
<reference evidence="14 15" key="1">
    <citation type="submission" date="2020-04" db="EMBL/GenBank/DDBJ databases">
        <title>Luteolibacter sp. G-1-1-1 isolated from soil.</title>
        <authorList>
            <person name="Dahal R.H."/>
        </authorList>
    </citation>
    <scope>NUCLEOTIDE SEQUENCE [LARGE SCALE GENOMIC DNA]</scope>
    <source>
        <strain evidence="14 15">G-1-1-1</strain>
    </source>
</reference>
<protein>
    <recommendedName>
        <fullName evidence="12">Cardiolipin synthase</fullName>
        <ecNumber evidence="12">2.7.8.-</ecNumber>
    </recommendedName>
</protein>
<sequence>MTAELSLAPESSPLSRFGRVKGYFAKRKKRYLSAFVVLAHTAGALTSIEAIMETRTSQGAIAWALSLNLFPYGAVPAYWVFGHSELQGYVVARRSSAADFQYVSDKLRNALTERELRSEIEKPMGKMLEKLAGLSFTRGNEAELLIDGEATFNSIFEAIDAAQSYVLVQFYIVKDDELGRKLKDKLIAKTTTGVKVYFLYDEIGSLSLGSGYVRELRDAGVQIHAFSTSRRDGRKFQLNFRNHRKIVVVDGKTGFTGGFNVGNEYVSQHATLGAWRDTHLRIRGPGAAMLQVPFGEDWYWATGTVLNELSWTPSASESGADVSALCLPTGPADKMESCALFFLSAINSAERRIWIASPYFVPDEQIISALQLAALRGVDVRLLIPEQPDNKLVYFSAYSYLKDVQGTDIKIYRYNQGFMHQKVVLMDDDFSSVGSANFDNRSFRLNFEITMAIKNRDFAGKVATMLEEDFKRSRLMTQEELDQKPFHFRLASRVSRLLAPLQ</sequence>
<proteinExistence type="predicted"/>
<keyword evidence="11" id="KW-1208">Phospholipid metabolism</keyword>
<dbReference type="RefSeq" id="WP_169455027.1">
    <property type="nucleotide sequence ID" value="NZ_CP051774.1"/>
</dbReference>
<evidence type="ECO:0000256" key="4">
    <source>
        <dbReference type="ARBA" id="ARBA00022679"/>
    </source>
</evidence>
<name>A0A858RHH0_9BACT</name>
<dbReference type="SUPFAM" id="SSF56024">
    <property type="entry name" value="Phospholipase D/nuclease"/>
    <property type="match status" value="2"/>
</dbReference>
<keyword evidence="6" id="KW-0677">Repeat</keyword>
<feature type="domain" description="PLD phosphodiesterase" evidence="13">
    <location>
        <begin position="238"/>
        <end position="265"/>
    </location>
</feature>
<feature type="domain" description="PLD phosphodiesterase" evidence="13">
    <location>
        <begin position="415"/>
        <end position="442"/>
    </location>
</feature>
<dbReference type="EC" id="2.7.8.-" evidence="12"/>
<evidence type="ECO:0000256" key="1">
    <source>
        <dbReference type="ARBA" id="ARBA00004236"/>
    </source>
</evidence>
<keyword evidence="9" id="KW-0472">Membrane</keyword>
<evidence type="ECO:0000256" key="9">
    <source>
        <dbReference type="ARBA" id="ARBA00023136"/>
    </source>
</evidence>
<keyword evidence="3" id="KW-0444">Lipid biosynthesis</keyword>
<evidence type="ECO:0000256" key="8">
    <source>
        <dbReference type="ARBA" id="ARBA00023098"/>
    </source>
</evidence>
<dbReference type="InterPro" id="IPR022924">
    <property type="entry name" value="Cardiolipin_synthase"/>
</dbReference>
<dbReference type="PANTHER" id="PTHR21248">
    <property type="entry name" value="CARDIOLIPIN SYNTHASE"/>
    <property type="match status" value="1"/>
</dbReference>
<evidence type="ECO:0000256" key="11">
    <source>
        <dbReference type="ARBA" id="ARBA00023264"/>
    </source>
</evidence>
<keyword evidence="7" id="KW-1133">Transmembrane helix</keyword>
<evidence type="ECO:0000256" key="12">
    <source>
        <dbReference type="NCBIfam" id="TIGR04265"/>
    </source>
</evidence>
<evidence type="ECO:0000313" key="14">
    <source>
        <dbReference type="EMBL" id="QJE96626.1"/>
    </source>
</evidence>
<accession>A0A858RHH0</accession>
<dbReference type="NCBIfam" id="TIGR04265">
    <property type="entry name" value="bac_cardiolipin"/>
    <property type="match status" value="1"/>
</dbReference>
<dbReference type="AlphaFoldDB" id="A0A858RHH0"/>
<dbReference type="KEGG" id="luo:HHL09_12800"/>
<dbReference type="PANTHER" id="PTHR21248:SF22">
    <property type="entry name" value="PHOSPHOLIPASE D"/>
    <property type="match status" value="1"/>
</dbReference>
<keyword evidence="5" id="KW-0812">Transmembrane</keyword>
<keyword evidence="4" id="KW-0808">Transferase</keyword>
<dbReference type="PROSITE" id="PS50035">
    <property type="entry name" value="PLD"/>
    <property type="match status" value="2"/>
</dbReference>
<keyword evidence="2" id="KW-1003">Cell membrane</keyword>
<organism evidence="14 15">
    <name type="scientific">Luteolibacter luteus</name>
    <dbReference type="NCBI Taxonomy" id="2728835"/>
    <lineage>
        <taxon>Bacteria</taxon>
        <taxon>Pseudomonadati</taxon>
        <taxon>Verrucomicrobiota</taxon>
        <taxon>Verrucomicrobiia</taxon>
        <taxon>Verrucomicrobiales</taxon>
        <taxon>Verrucomicrobiaceae</taxon>
        <taxon>Luteolibacter</taxon>
    </lineage>
</organism>
<evidence type="ECO:0000256" key="5">
    <source>
        <dbReference type="ARBA" id="ARBA00022692"/>
    </source>
</evidence>
<gene>
    <name evidence="14" type="primary">cls</name>
    <name evidence="14" type="ORF">HHL09_12800</name>
</gene>
<dbReference type="GO" id="GO:0032049">
    <property type="term" value="P:cardiolipin biosynthetic process"/>
    <property type="evidence" value="ECO:0007669"/>
    <property type="project" value="UniProtKB-UniRule"/>
</dbReference>
<evidence type="ECO:0000259" key="13">
    <source>
        <dbReference type="PROSITE" id="PS50035"/>
    </source>
</evidence>
<keyword evidence="8" id="KW-0443">Lipid metabolism</keyword>
<dbReference type="FunFam" id="3.30.870.10:FF:000014">
    <property type="entry name" value="Cardiolipin synthase"/>
    <property type="match status" value="1"/>
</dbReference>
<dbReference type="GO" id="GO:0005886">
    <property type="term" value="C:plasma membrane"/>
    <property type="evidence" value="ECO:0007669"/>
    <property type="project" value="UniProtKB-SubCell"/>
</dbReference>
<evidence type="ECO:0000256" key="6">
    <source>
        <dbReference type="ARBA" id="ARBA00022737"/>
    </source>
</evidence>
<evidence type="ECO:0000256" key="10">
    <source>
        <dbReference type="ARBA" id="ARBA00023209"/>
    </source>
</evidence>
<dbReference type="InterPro" id="IPR001736">
    <property type="entry name" value="PLipase_D/transphosphatidylase"/>
</dbReference>
<dbReference type="Gene3D" id="3.30.870.10">
    <property type="entry name" value="Endonuclease Chain A"/>
    <property type="match status" value="2"/>
</dbReference>
<dbReference type="InterPro" id="IPR025202">
    <property type="entry name" value="PLD-like_dom"/>
</dbReference>
<dbReference type="Pfam" id="PF13091">
    <property type="entry name" value="PLDc_2"/>
    <property type="match status" value="2"/>
</dbReference>
<comment type="subcellular location">
    <subcellularLocation>
        <location evidence="1">Cell membrane</location>
    </subcellularLocation>
</comment>
<dbReference type="Proteomes" id="UP000501812">
    <property type="component" value="Chromosome"/>
</dbReference>
<dbReference type="SMART" id="SM00155">
    <property type="entry name" value="PLDc"/>
    <property type="match status" value="2"/>
</dbReference>
<dbReference type="GO" id="GO:0008808">
    <property type="term" value="F:cardiolipin synthase activity"/>
    <property type="evidence" value="ECO:0007669"/>
    <property type="project" value="UniProtKB-UniRule"/>
</dbReference>
<dbReference type="EMBL" id="CP051774">
    <property type="protein sequence ID" value="QJE96626.1"/>
    <property type="molecule type" value="Genomic_DNA"/>
</dbReference>
<keyword evidence="15" id="KW-1185">Reference proteome</keyword>
<evidence type="ECO:0000256" key="3">
    <source>
        <dbReference type="ARBA" id="ARBA00022516"/>
    </source>
</evidence>
<dbReference type="CDD" id="cd09161">
    <property type="entry name" value="PLDc_PaCLS_like_2"/>
    <property type="match status" value="1"/>
</dbReference>
<keyword evidence="10" id="KW-0594">Phospholipid biosynthesis</keyword>